<keyword evidence="1" id="KW-1133">Transmembrane helix</keyword>
<dbReference type="EMBL" id="JADIKK010000008">
    <property type="protein sequence ID" value="MFK2879759.1"/>
    <property type="molecule type" value="Genomic_DNA"/>
</dbReference>
<proteinExistence type="predicted"/>
<protein>
    <recommendedName>
        <fullName evidence="6">DUF4239 domain-containing protein</fullName>
    </recommendedName>
</protein>
<accession>A0ABW8J4Y2</accession>
<keyword evidence="1" id="KW-0812">Transmembrane</keyword>
<gene>
    <name evidence="2" type="ORF">ISP25_01465</name>
    <name evidence="3" type="ORF">ISP25_03825</name>
    <name evidence="4" type="ORF">ISP25_22085</name>
</gene>
<keyword evidence="5" id="KW-1185">Reference proteome</keyword>
<evidence type="ECO:0000313" key="4">
    <source>
        <dbReference type="EMBL" id="MFK2879759.1"/>
    </source>
</evidence>
<keyword evidence="1" id="KW-0472">Membrane</keyword>
<evidence type="ECO:0000313" key="3">
    <source>
        <dbReference type="EMBL" id="MFK2876194.1"/>
    </source>
</evidence>
<evidence type="ECO:0000313" key="5">
    <source>
        <dbReference type="Proteomes" id="UP001620339"/>
    </source>
</evidence>
<name>A0ABW8J4Y2_9GAMM</name>
<dbReference type="EMBL" id="JADIKK010000007">
    <property type="protein sequence ID" value="MFK2875740.1"/>
    <property type="molecule type" value="Genomic_DNA"/>
</dbReference>
<feature type="transmembrane region" description="Helical" evidence="1">
    <location>
        <begin position="254"/>
        <end position="279"/>
    </location>
</feature>
<evidence type="ECO:0000313" key="2">
    <source>
        <dbReference type="EMBL" id="MFK2875740.1"/>
    </source>
</evidence>
<reference evidence="3 5" key="1">
    <citation type="submission" date="2020-10" db="EMBL/GenBank/DDBJ databases">
        <title>Phylogeny of dyella-like bacteria.</title>
        <authorList>
            <person name="Fu J."/>
        </authorList>
    </citation>
    <scope>NUCLEOTIDE SEQUENCE [LARGE SCALE GENOMIC DNA]</scope>
    <source>
        <strain evidence="3 5">KACC 19113</strain>
    </source>
</reference>
<evidence type="ECO:0000256" key="1">
    <source>
        <dbReference type="SAM" id="Phobius"/>
    </source>
</evidence>
<dbReference type="EMBL" id="JADIKK010000008">
    <property type="protein sequence ID" value="MFK2876194.1"/>
    <property type="molecule type" value="Genomic_DNA"/>
</dbReference>
<sequence>MNSNIASTEPVAVVEHPRMSWGAVIAGWAIAVGMASLLYIVGLAVGLSVFDPERAANSARGMGIGTAIWMILTWVVSLFLGSMFASWFDGKNDTTMGTMHGVTVWGLAVVMSGLLLSAGIGHAMNAPALFGDHMGSGQANEANVPIIGMPGSPAANASADIQAQLELGARSADGAANATPRYAMAIRTEPGAIAMATDAIMSSQPQTAKDILVAYTAMTPQQIDVTVANATARAQRYQTEAKALATRTAKCTSAALWVVFLSTFLGLLASALGGCLGAARVHRVYHLRTYRPMTSTELN</sequence>
<dbReference type="Proteomes" id="UP001620339">
    <property type="component" value="Unassembled WGS sequence"/>
</dbReference>
<feature type="transmembrane region" description="Helical" evidence="1">
    <location>
        <begin position="25"/>
        <end position="50"/>
    </location>
</feature>
<feature type="transmembrane region" description="Helical" evidence="1">
    <location>
        <begin position="104"/>
        <end position="124"/>
    </location>
</feature>
<feature type="transmembrane region" description="Helical" evidence="1">
    <location>
        <begin position="62"/>
        <end position="84"/>
    </location>
</feature>
<comment type="caution">
    <text evidence="3">The sequence shown here is derived from an EMBL/GenBank/DDBJ whole genome shotgun (WGS) entry which is preliminary data.</text>
</comment>
<dbReference type="RefSeq" id="WP_404611796.1">
    <property type="nucleotide sequence ID" value="NZ_JADIKK010000007.1"/>
</dbReference>
<evidence type="ECO:0008006" key="6">
    <source>
        <dbReference type="Google" id="ProtNLM"/>
    </source>
</evidence>
<organism evidence="3 5">
    <name type="scientific">Rhodanobacter hydrolyticus</name>
    <dbReference type="NCBI Taxonomy" id="2250595"/>
    <lineage>
        <taxon>Bacteria</taxon>
        <taxon>Pseudomonadati</taxon>
        <taxon>Pseudomonadota</taxon>
        <taxon>Gammaproteobacteria</taxon>
        <taxon>Lysobacterales</taxon>
        <taxon>Rhodanobacteraceae</taxon>
        <taxon>Rhodanobacter</taxon>
    </lineage>
</organism>